<dbReference type="AlphaFoldDB" id="A0AA37STG7"/>
<dbReference type="Gene3D" id="3.40.390.10">
    <property type="entry name" value="Collagenase (Catalytic Domain)"/>
    <property type="match status" value="1"/>
</dbReference>
<organism evidence="1 2">
    <name type="scientific">Portibacter lacus</name>
    <dbReference type="NCBI Taxonomy" id="1099794"/>
    <lineage>
        <taxon>Bacteria</taxon>
        <taxon>Pseudomonadati</taxon>
        <taxon>Bacteroidota</taxon>
        <taxon>Saprospiria</taxon>
        <taxon>Saprospirales</taxon>
        <taxon>Haliscomenobacteraceae</taxon>
        <taxon>Portibacter</taxon>
    </lineage>
</organism>
<dbReference type="GO" id="GO:0008237">
    <property type="term" value="F:metallopeptidase activity"/>
    <property type="evidence" value="ECO:0007669"/>
    <property type="project" value="InterPro"/>
</dbReference>
<dbReference type="EMBL" id="BSOH01000037">
    <property type="protein sequence ID" value="GLR19897.1"/>
    <property type="molecule type" value="Genomic_DNA"/>
</dbReference>
<accession>A0AA37STG7</accession>
<evidence type="ECO:0000313" key="2">
    <source>
        <dbReference type="Proteomes" id="UP001156666"/>
    </source>
</evidence>
<reference evidence="1" key="2">
    <citation type="submission" date="2023-01" db="EMBL/GenBank/DDBJ databases">
        <title>Draft genome sequence of Portibacter lacus strain NBRC 108769.</title>
        <authorList>
            <person name="Sun Q."/>
            <person name="Mori K."/>
        </authorList>
    </citation>
    <scope>NUCLEOTIDE SEQUENCE</scope>
    <source>
        <strain evidence="1">NBRC 108769</strain>
    </source>
</reference>
<gene>
    <name evidence="1" type="ORF">GCM10007940_45130</name>
</gene>
<reference evidence="1" key="1">
    <citation type="journal article" date="2014" name="Int. J. Syst. Evol. Microbiol.">
        <title>Complete genome sequence of Corynebacterium casei LMG S-19264T (=DSM 44701T), isolated from a smear-ripened cheese.</title>
        <authorList>
            <consortium name="US DOE Joint Genome Institute (JGI-PGF)"/>
            <person name="Walter F."/>
            <person name="Albersmeier A."/>
            <person name="Kalinowski J."/>
            <person name="Ruckert C."/>
        </authorList>
    </citation>
    <scope>NUCLEOTIDE SEQUENCE</scope>
    <source>
        <strain evidence="1">NBRC 108769</strain>
    </source>
</reference>
<dbReference type="Proteomes" id="UP001156666">
    <property type="component" value="Unassembled WGS sequence"/>
</dbReference>
<protein>
    <recommendedName>
        <fullName evidence="3">PKD domain-containing protein</fullName>
    </recommendedName>
</protein>
<dbReference type="RefSeq" id="WP_235293424.1">
    <property type="nucleotide sequence ID" value="NZ_BSOH01000037.1"/>
</dbReference>
<sequence>MNSFSDSLNMVQNYMDYSNDACMNLFTQGQVNLMRKAFDVKGSRVSILSSKGCQAPAQNEVYFALTFDEFPEDVSWELRNNSNSIIASDGNFEPGNETTNEPSPLANQSLTYTWDLPDGDYTLTLFDSFDDGFPGGSYQIKSIYNEVIIVGPGTFESTLTIPFNVSNTKYKFTGNFSQDWYNPRNWNKMVIPNDCFDDDIVIEAHCTVDKLTLDQQRNLTIKAGYVLTIEE</sequence>
<name>A0AA37STG7_9BACT</name>
<proteinExistence type="predicted"/>
<evidence type="ECO:0008006" key="3">
    <source>
        <dbReference type="Google" id="ProtNLM"/>
    </source>
</evidence>
<comment type="caution">
    <text evidence="1">The sequence shown here is derived from an EMBL/GenBank/DDBJ whole genome shotgun (WGS) entry which is preliminary data.</text>
</comment>
<dbReference type="InterPro" id="IPR024079">
    <property type="entry name" value="MetalloPept_cat_dom_sf"/>
</dbReference>
<evidence type="ECO:0000313" key="1">
    <source>
        <dbReference type="EMBL" id="GLR19897.1"/>
    </source>
</evidence>
<keyword evidence="2" id="KW-1185">Reference proteome</keyword>